<evidence type="ECO:0000313" key="1">
    <source>
        <dbReference type="EMBL" id="KZV23525.1"/>
    </source>
</evidence>
<name>A0A2Z7ANZ7_9LAMI</name>
<evidence type="ECO:0000313" key="2">
    <source>
        <dbReference type="Proteomes" id="UP000250235"/>
    </source>
</evidence>
<sequence>MLRFLNIKILEHRRQIWKVPQEDESPSLAPDYNDSFCDSLAILNSSTHEMCE</sequence>
<keyword evidence="2" id="KW-1185">Reference proteome</keyword>
<protein>
    <submittedName>
        <fullName evidence="1">Uncharacterized protein</fullName>
    </submittedName>
</protein>
<proteinExistence type="predicted"/>
<gene>
    <name evidence="1" type="ORF">F511_39328</name>
</gene>
<organism evidence="1 2">
    <name type="scientific">Dorcoceras hygrometricum</name>
    <dbReference type="NCBI Taxonomy" id="472368"/>
    <lineage>
        <taxon>Eukaryota</taxon>
        <taxon>Viridiplantae</taxon>
        <taxon>Streptophyta</taxon>
        <taxon>Embryophyta</taxon>
        <taxon>Tracheophyta</taxon>
        <taxon>Spermatophyta</taxon>
        <taxon>Magnoliopsida</taxon>
        <taxon>eudicotyledons</taxon>
        <taxon>Gunneridae</taxon>
        <taxon>Pentapetalae</taxon>
        <taxon>asterids</taxon>
        <taxon>lamiids</taxon>
        <taxon>Lamiales</taxon>
        <taxon>Gesneriaceae</taxon>
        <taxon>Didymocarpoideae</taxon>
        <taxon>Trichosporeae</taxon>
        <taxon>Loxocarpinae</taxon>
        <taxon>Dorcoceras</taxon>
    </lineage>
</organism>
<accession>A0A2Z7ANZ7</accession>
<dbReference type="AlphaFoldDB" id="A0A2Z7ANZ7"/>
<reference evidence="1 2" key="1">
    <citation type="journal article" date="2015" name="Proc. Natl. Acad. Sci. U.S.A.">
        <title>The resurrection genome of Boea hygrometrica: A blueprint for survival of dehydration.</title>
        <authorList>
            <person name="Xiao L."/>
            <person name="Yang G."/>
            <person name="Zhang L."/>
            <person name="Yang X."/>
            <person name="Zhao S."/>
            <person name="Ji Z."/>
            <person name="Zhou Q."/>
            <person name="Hu M."/>
            <person name="Wang Y."/>
            <person name="Chen M."/>
            <person name="Xu Y."/>
            <person name="Jin H."/>
            <person name="Xiao X."/>
            <person name="Hu G."/>
            <person name="Bao F."/>
            <person name="Hu Y."/>
            <person name="Wan P."/>
            <person name="Li L."/>
            <person name="Deng X."/>
            <person name="Kuang T."/>
            <person name="Xiang C."/>
            <person name="Zhu J.K."/>
            <person name="Oliver M.J."/>
            <person name="He Y."/>
        </authorList>
    </citation>
    <scope>NUCLEOTIDE SEQUENCE [LARGE SCALE GENOMIC DNA]</scope>
    <source>
        <strain evidence="2">cv. XS01</strain>
    </source>
</reference>
<dbReference type="EMBL" id="KV013465">
    <property type="protein sequence ID" value="KZV23525.1"/>
    <property type="molecule type" value="Genomic_DNA"/>
</dbReference>
<dbReference type="Proteomes" id="UP000250235">
    <property type="component" value="Unassembled WGS sequence"/>
</dbReference>